<dbReference type="SUPFAM" id="SSF52266">
    <property type="entry name" value="SGNH hydrolase"/>
    <property type="match status" value="1"/>
</dbReference>
<accession>A0AAN0RKI8</accession>
<reference evidence="2 3" key="1">
    <citation type="journal article" date="2014" name="ISME J.">
        <title>Adaptation of an abundant Roseobacter RCA organism to pelagic systems revealed by genomic and transcriptomic analyses.</title>
        <authorList>
            <person name="Voget S."/>
            <person name="Wemheuer B."/>
            <person name="Brinkhoff T."/>
            <person name="Vollmers J."/>
            <person name="Dietrich S."/>
            <person name="Giebel H.A."/>
            <person name="Beardsley C."/>
            <person name="Sardemann C."/>
            <person name="Bakenhus I."/>
            <person name="Billerbeck S."/>
            <person name="Daniel R."/>
            <person name="Simon M."/>
        </authorList>
    </citation>
    <scope>NUCLEOTIDE SEQUENCE [LARGE SCALE GENOMIC DNA]</scope>
    <source>
        <strain evidence="2 3">RCA23</strain>
    </source>
</reference>
<organism evidence="2 3">
    <name type="scientific">Planktomarina temperata RCA23</name>
    <dbReference type="NCBI Taxonomy" id="666509"/>
    <lineage>
        <taxon>Bacteria</taxon>
        <taxon>Pseudomonadati</taxon>
        <taxon>Pseudomonadota</taxon>
        <taxon>Alphaproteobacteria</taxon>
        <taxon>Rhodobacterales</taxon>
        <taxon>Paracoccaceae</taxon>
        <taxon>Planktomarina</taxon>
    </lineage>
</organism>
<dbReference type="Proteomes" id="UP000028680">
    <property type="component" value="Chromosome"/>
</dbReference>
<dbReference type="EMBL" id="CP003984">
    <property type="protein sequence ID" value="AII87951.1"/>
    <property type="molecule type" value="Genomic_DNA"/>
</dbReference>
<evidence type="ECO:0000313" key="2">
    <source>
        <dbReference type="EMBL" id="AII87951.1"/>
    </source>
</evidence>
<dbReference type="InterPro" id="IPR036514">
    <property type="entry name" value="SGNH_hydro_sf"/>
</dbReference>
<dbReference type="PANTHER" id="PTHR30383">
    <property type="entry name" value="THIOESTERASE 1/PROTEASE 1/LYSOPHOSPHOLIPASE L1"/>
    <property type="match status" value="1"/>
</dbReference>
<feature type="domain" description="SGNH hydrolase-type esterase" evidence="1">
    <location>
        <begin position="63"/>
        <end position="230"/>
    </location>
</feature>
<dbReference type="AlphaFoldDB" id="A0AAN0RKI8"/>
<name>A0AAN0RKI8_9RHOB</name>
<evidence type="ECO:0000313" key="3">
    <source>
        <dbReference type="Proteomes" id="UP000028680"/>
    </source>
</evidence>
<gene>
    <name evidence="2" type="ORF">RCA23_c24290</name>
</gene>
<keyword evidence="3" id="KW-1185">Reference proteome</keyword>
<dbReference type="CDD" id="cd01822">
    <property type="entry name" value="Lysophospholipase_L1_like"/>
    <property type="match status" value="1"/>
</dbReference>
<dbReference type="KEGG" id="ptp:RCA23_c24290"/>
<protein>
    <recommendedName>
        <fullName evidence="1">SGNH hydrolase-type esterase domain-containing protein</fullName>
    </recommendedName>
</protein>
<dbReference type="Pfam" id="PF13472">
    <property type="entry name" value="Lipase_GDSL_2"/>
    <property type="match status" value="1"/>
</dbReference>
<dbReference type="Gene3D" id="3.40.50.1110">
    <property type="entry name" value="SGNH hydrolase"/>
    <property type="match status" value="1"/>
</dbReference>
<proteinExistence type="predicted"/>
<dbReference type="GO" id="GO:0004622">
    <property type="term" value="F:phosphatidylcholine lysophospholipase activity"/>
    <property type="evidence" value="ECO:0007669"/>
    <property type="project" value="TreeGrafter"/>
</dbReference>
<dbReference type="InterPro" id="IPR051532">
    <property type="entry name" value="Ester_Hydrolysis_Enzymes"/>
</dbReference>
<dbReference type="PANTHER" id="PTHR30383:SF24">
    <property type="entry name" value="THIOESTERASE 1_PROTEASE 1_LYSOPHOSPHOLIPASE L1"/>
    <property type="match status" value="1"/>
</dbReference>
<sequence length="246" mass="26271">MNLLEIDCEVIVQGSRPIMFSSFGYGLICRFCNALALILFCTMGQAETQSEAAAETPAKTVVAFGDSLTQGYGLPAESGFVPQLGAWLAGQGAQARMINAGVSGDTTAGGLARLDWTLVEPVDLVIVNLGSNDMLRGLDPGLAHENLSQILDKLEARGIAALLVGHLGPLNYGAEYKAQYDRAFQELATRYDVAFYPFYFKTLMAPDGVTPDLQNYFQADGLHPNAEGVAAVVADMGPYVLRALGR</sequence>
<evidence type="ECO:0000259" key="1">
    <source>
        <dbReference type="Pfam" id="PF13472"/>
    </source>
</evidence>
<dbReference type="InterPro" id="IPR013830">
    <property type="entry name" value="SGNH_hydro"/>
</dbReference>